<name>A0ABU1K345_9FLAO</name>
<feature type="domain" description="Secretion system C-terminal sorting" evidence="15">
    <location>
        <begin position="800"/>
        <end position="871"/>
    </location>
</feature>
<dbReference type="Pfam" id="PF18962">
    <property type="entry name" value="Por_Secre_tail"/>
    <property type="match status" value="1"/>
</dbReference>
<proteinExistence type="inferred from homology"/>
<evidence type="ECO:0000259" key="13">
    <source>
        <dbReference type="Pfam" id="PF02225"/>
    </source>
</evidence>
<dbReference type="InterPro" id="IPR027268">
    <property type="entry name" value="Peptidase_M4/M1_CTD_sf"/>
</dbReference>
<comment type="caution">
    <text evidence="16">The sequence shown here is derived from an EMBL/GenBank/DDBJ whole genome shotgun (WGS) entry which is preliminary data.</text>
</comment>
<reference evidence="16 17" key="1">
    <citation type="submission" date="2023-07" db="EMBL/GenBank/DDBJ databases">
        <title>Genomic Encyclopedia of Type Strains, Phase IV (KMG-IV): sequencing the most valuable type-strain genomes for metagenomic binning, comparative biology and taxonomic classification.</title>
        <authorList>
            <person name="Goeker M."/>
        </authorList>
    </citation>
    <scope>NUCLEOTIDE SEQUENCE [LARGE SCALE GENOMIC DNA]</scope>
    <source>
        <strain evidence="16 17">DSM 102814</strain>
    </source>
</reference>
<evidence type="ECO:0000259" key="14">
    <source>
        <dbReference type="Pfam" id="PF07504"/>
    </source>
</evidence>
<evidence type="ECO:0000259" key="15">
    <source>
        <dbReference type="Pfam" id="PF18962"/>
    </source>
</evidence>
<dbReference type="SUPFAM" id="SSF52025">
    <property type="entry name" value="PA domain"/>
    <property type="match status" value="1"/>
</dbReference>
<dbReference type="Gene3D" id="3.50.30.30">
    <property type="match status" value="1"/>
</dbReference>
<dbReference type="Pfam" id="PF02128">
    <property type="entry name" value="Peptidase_M36"/>
    <property type="match status" value="1"/>
</dbReference>
<dbReference type="InterPro" id="IPR046450">
    <property type="entry name" value="PA_dom_sf"/>
</dbReference>
<gene>
    <name evidence="16" type="ORF">GGR31_000646</name>
</gene>
<evidence type="ECO:0000256" key="4">
    <source>
        <dbReference type="ARBA" id="ARBA00022525"/>
    </source>
</evidence>
<keyword evidence="6" id="KW-0479">Metal-binding</keyword>
<dbReference type="Proteomes" id="UP001257659">
    <property type="component" value="Unassembled WGS sequence"/>
</dbReference>
<evidence type="ECO:0000256" key="9">
    <source>
        <dbReference type="ARBA" id="ARBA00022833"/>
    </source>
</evidence>
<dbReference type="InterPro" id="IPR026444">
    <property type="entry name" value="Secre_tail"/>
</dbReference>
<dbReference type="Gene3D" id="3.10.170.10">
    <property type="match status" value="1"/>
</dbReference>
<keyword evidence="9" id="KW-0862">Zinc</keyword>
<evidence type="ECO:0000256" key="6">
    <source>
        <dbReference type="ARBA" id="ARBA00022723"/>
    </source>
</evidence>
<dbReference type="EMBL" id="JAVDQA010000001">
    <property type="protein sequence ID" value="MDR6300030.1"/>
    <property type="molecule type" value="Genomic_DNA"/>
</dbReference>
<dbReference type="NCBIfam" id="TIGR04183">
    <property type="entry name" value="Por_Secre_tail"/>
    <property type="match status" value="1"/>
</dbReference>
<feature type="chain" id="PRO_5046864630" description="Secreted protein (Por secretion system target)" evidence="12">
    <location>
        <begin position="21"/>
        <end position="872"/>
    </location>
</feature>
<evidence type="ECO:0000313" key="17">
    <source>
        <dbReference type="Proteomes" id="UP001257659"/>
    </source>
</evidence>
<evidence type="ECO:0000256" key="1">
    <source>
        <dbReference type="ARBA" id="ARBA00001947"/>
    </source>
</evidence>
<evidence type="ECO:0000256" key="8">
    <source>
        <dbReference type="ARBA" id="ARBA00022801"/>
    </source>
</evidence>
<dbReference type="SUPFAM" id="SSF55486">
    <property type="entry name" value="Metalloproteases ('zincins'), catalytic domain"/>
    <property type="match status" value="1"/>
</dbReference>
<organism evidence="16 17">
    <name type="scientific">Mesonia maritima</name>
    <dbReference type="NCBI Taxonomy" id="1793873"/>
    <lineage>
        <taxon>Bacteria</taxon>
        <taxon>Pseudomonadati</taxon>
        <taxon>Bacteroidota</taxon>
        <taxon>Flavobacteriia</taxon>
        <taxon>Flavobacteriales</taxon>
        <taxon>Flavobacteriaceae</taxon>
        <taxon>Mesonia</taxon>
    </lineage>
</organism>
<dbReference type="PANTHER" id="PTHR33478:SF1">
    <property type="entry name" value="EXTRACELLULAR METALLOPROTEINASE MEP"/>
    <property type="match status" value="1"/>
</dbReference>
<dbReference type="NCBIfam" id="NF038113">
    <property type="entry name" value="T9SSA_dep_M36"/>
    <property type="match status" value="1"/>
</dbReference>
<feature type="domain" description="FTP" evidence="14">
    <location>
        <begin position="48"/>
        <end position="95"/>
    </location>
</feature>
<evidence type="ECO:0000256" key="12">
    <source>
        <dbReference type="SAM" id="SignalP"/>
    </source>
</evidence>
<evidence type="ECO:0000256" key="2">
    <source>
        <dbReference type="ARBA" id="ARBA00004613"/>
    </source>
</evidence>
<evidence type="ECO:0000256" key="10">
    <source>
        <dbReference type="ARBA" id="ARBA00023049"/>
    </source>
</evidence>
<keyword evidence="10" id="KW-0482">Metalloprotease</keyword>
<evidence type="ECO:0000256" key="7">
    <source>
        <dbReference type="ARBA" id="ARBA00022729"/>
    </source>
</evidence>
<sequence>MNKYLYLIFSLLCFSFSIEAQENSLRLFKEVLLRDEENFTAQDIEAIKLSSQHTSKNGEITYAYFQQYINEEPILNALGSVVLKNGKIISYHQKFVSQINKKLTNSSIKISPYEALEIATENLNIEYRGNIELIIDDKKKQYFKAPLISQAEIPIEKVYVATEENLKIGFKLIVKTKNHWWSIVIDGSSQNIIWKNDWVTSCNFDLCDTNTNESILEKRVSSNSAPNASYKVYPIPTESPNHGNRILVNSPENLNASPFGWHDDNGIDGEEYTDTRGNNVWAYENRNGDNSLGEFADAQNALVFDFSLDLNQDPIAYADAATVNLFYWNNLMHDVWYEYGFDEASGNFQAINYGGTSQPNSDQVLARAQDGSNFGPGNNATFGTPPDGESGVMRMFTWGSEDFPILLNISSPPSLAGNYEALQAGFAADIPSSGIQTELVLIEESNSFTSDPYDACEVISNTNELNGNIAVIRRGTCSFLTKIQKAQNAGAIGVIIVNNVGSDIIYMQSNTSANITIPAIMISQADGTSLINQLISGENVNGSLANIGPFQKDGDFDSGIIAHEYGHGISNRLTGGASNSDCLMSCVDYDEEGNCIQKTEQMGEGWSDYFALVMTMKESDQPEDPRGIATYVTNQPTNGTGIRNAPYSTDFSVNDFTYGDTNDTSQLSAPHGVGFVWATMLWDLTWAFIDEYGFDADIYNGTGGNNKVMQLVIDGLKLQFCNPGFIDGRDAILQADVLEDNGDNQCLIWSVFAKRGLGFSATQGSSFSRTDQIEAFDLPPTSVLSCDLNTSDSNGREFKIYPNPVDDILYIEHGKQEFADISIFDINGRLIYSEKETKIQQKSIDVSSFEAGIYLVEINSNSTKETFKLIVK</sequence>
<keyword evidence="17" id="KW-1185">Reference proteome</keyword>
<protein>
    <recommendedName>
        <fullName evidence="18">Secreted protein (Por secretion system target)</fullName>
    </recommendedName>
</protein>
<dbReference type="InterPro" id="IPR050371">
    <property type="entry name" value="Fungal_virulence_M36"/>
</dbReference>
<comment type="cofactor">
    <cofactor evidence="1">
        <name>Zn(2+)</name>
        <dbReference type="ChEBI" id="CHEBI:29105"/>
    </cofactor>
</comment>
<feature type="domain" description="PA" evidence="13">
    <location>
        <begin position="439"/>
        <end position="530"/>
    </location>
</feature>
<evidence type="ECO:0000256" key="5">
    <source>
        <dbReference type="ARBA" id="ARBA00022670"/>
    </source>
</evidence>
<keyword evidence="8" id="KW-0378">Hydrolase</keyword>
<evidence type="ECO:0000313" key="16">
    <source>
        <dbReference type="EMBL" id="MDR6300030.1"/>
    </source>
</evidence>
<keyword evidence="4" id="KW-0964">Secreted</keyword>
<dbReference type="InterPro" id="IPR011096">
    <property type="entry name" value="FTP_domain"/>
</dbReference>
<dbReference type="InterPro" id="IPR003137">
    <property type="entry name" value="PA_domain"/>
</dbReference>
<dbReference type="InterPro" id="IPR001842">
    <property type="entry name" value="Peptidase_M36"/>
</dbReference>
<keyword evidence="5" id="KW-0645">Protease</keyword>
<comment type="similarity">
    <text evidence="3">Belongs to the peptidase M36 family.</text>
</comment>
<dbReference type="PANTHER" id="PTHR33478">
    <property type="entry name" value="EXTRACELLULAR METALLOPROTEINASE MEP"/>
    <property type="match status" value="1"/>
</dbReference>
<feature type="signal peptide" evidence="12">
    <location>
        <begin position="1"/>
        <end position="20"/>
    </location>
</feature>
<dbReference type="CDD" id="cd09596">
    <property type="entry name" value="M36"/>
    <property type="match status" value="1"/>
</dbReference>
<dbReference type="Pfam" id="PF02225">
    <property type="entry name" value="PA"/>
    <property type="match status" value="1"/>
</dbReference>
<dbReference type="Pfam" id="PF07504">
    <property type="entry name" value="FTP"/>
    <property type="match status" value="1"/>
</dbReference>
<keyword evidence="11" id="KW-0865">Zymogen</keyword>
<accession>A0ABU1K345</accession>
<dbReference type="RefSeq" id="WP_309726938.1">
    <property type="nucleotide sequence ID" value="NZ_JAVDQA010000001.1"/>
</dbReference>
<keyword evidence="7 12" id="KW-0732">Signal</keyword>
<evidence type="ECO:0008006" key="18">
    <source>
        <dbReference type="Google" id="ProtNLM"/>
    </source>
</evidence>
<dbReference type="Gene3D" id="1.10.390.10">
    <property type="entry name" value="Neutral Protease Domain 2"/>
    <property type="match status" value="1"/>
</dbReference>
<comment type="subcellular location">
    <subcellularLocation>
        <location evidence="2">Secreted</location>
    </subcellularLocation>
</comment>
<evidence type="ECO:0000256" key="3">
    <source>
        <dbReference type="ARBA" id="ARBA00006006"/>
    </source>
</evidence>
<dbReference type="Gene3D" id="2.60.40.3080">
    <property type="match status" value="1"/>
</dbReference>
<evidence type="ECO:0000256" key="11">
    <source>
        <dbReference type="ARBA" id="ARBA00023145"/>
    </source>
</evidence>
<dbReference type="CDD" id="cd04818">
    <property type="entry name" value="PA_subtilisin_1"/>
    <property type="match status" value="1"/>
</dbReference>